<reference evidence="2 3" key="1">
    <citation type="journal article" date="2017" name="Environ. Microbiol.">
        <title>Genomic and physiological analyses of 'Reinekea forsetii' reveal a versatile opportunistic lifestyle during spring algae blooms.</title>
        <authorList>
            <person name="Avci B."/>
            <person name="Hahnke R.L."/>
            <person name="Chafee M."/>
            <person name="Fischer T."/>
            <person name="Gruber-Vodicka H."/>
            <person name="Tegetmeyer H.E."/>
            <person name="Harder J."/>
            <person name="Fuchs B.M."/>
            <person name="Amann R.I."/>
            <person name="Teeling H."/>
        </authorList>
    </citation>
    <scope>NUCLEOTIDE SEQUENCE [LARGE SCALE GENOMIC DNA]</scope>
    <source>
        <strain evidence="2 3">Hel1_31_D35</strain>
    </source>
</reference>
<accession>A0A2K8KMV1</accession>
<feature type="coiled-coil region" evidence="1">
    <location>
        <begin position="216"/>
        <end position="469"/>
    </location>
</feature>
<gene>
    <name evidence="2" type="ORF">REIFOR_00998</name>
</gene>
<dbReference type="AlphaFoldDB" id="A0A2K8KMV1"/>
<evidence type="ECO:0000256" key="1">
    <source>
        <dbReference type="SAM" id="Coils"/>
    </source>
</evidence>
<dbReference type="RefSeq" id="WP_100256516.1">
    <property type="nucleotide sequence ID" value="NZ_CP011797.1"/>
</dbReference>
<protein>
    <submittedName>
        <fullName evidence="2">ATPase involved in DNA repair</fullName>
    </submittedName>
</protein>
<dbReference type="EMBL" id="CP011797">
    <property type="protein sequence ID" value="ATX76155.1"/>
    <property type="molecule type" value="Genomic_DNA"/>
</dbReference>
<keyword evidence="3" id="KW-1185">Reference proteome</keyword>
<dbReference type="OrthoDB" id="6189582at2"/>
<evidence type="ECO:0000313" key="2">
    <source>
        <dbReference type="EMBL" id="ATX76155.1"/>
    </source>
</evidence>
<organism evidence="2 3">
    <name type="scientific">Reinekea forsetii</name>
    <dbReference type="NCBI Taxonomy" id="1336806"/>
    <lineage>
        <taxon>Bacteria</taxon>
        <taxon>Pseudomonadati</taxon>
        <taxon>Pseudomonadota</taxon>
        <taxon>Gammaproteobacteria</taxon>
        <taxon>Oceanospirillales</taxon>
        <taxon>Saccharospirillaceae</taxon>
        <taxon>Reinekea</taxon>
    </lineage>
</organism>
<dbReference type="Proteomes" id="UP000229757">
    <property type="component" value="Chromosome"/>
</dbReference>
<sequence>MAARNSKELFEAIIFFGNKVVAKEMRYSEFEAVLDGVVGITELANREIYAAYVKITPSLKVHSLVTFQIEFNERGFADEDWNIPLRHLAENAGPGPDLGAGPIRLACRSQCSVSWYQRELWEPNQRDIDHFCLLQEAVTRNKLGLITDDELNTIPILSAPTPAPAQLNEPEIEVPLMCDPVDTSDWQSSQQLTAQSGSEKLRAQAGEFQAKVDLLIQRQKQTIQAMEEKYRVEIEQVKRAMRNEAQSYRHHGQDLEQQANHNKVLLEKMQARNTRLERDLIQAQEQAESHKDQFNSLKEEHLELLHNQRVADDDKTRLSIELKERLTLQALEMEEQNDELAKYRRANSALTDQIEGYQRQVVVHSDSTSSELAELRALIDQKQAEASDLKARWVSQSVDYERLSKQYDQASHALAESTQSLKSLTSASFKTQELRKTLEFQAQDLEQRLGESQRENEQLKRDRIEAEDNAVANVEVYEKMEKLELVFVAYHPGAGHISLPARQLEDYLDKPLSFAAQKCSVTLEHYKSWLVHYDGSECEQCGVPVKRIDTPSDYQIGVNNRCTKHRLDSGNVTQFRRSS</sequence>
<keyword evidence="1" id="KW-0175">Coiled coil</keyword>
<evidence type="ECO:0000313" key="3">
    <source>
        <dbReference type="Proteomes" id="UP000229757"/>
    </source>
</evidence>
<dbReference type="KEGG" id="rfo:REIFOR_00998"/>
<name>A0A2K8KMV1_9GAMM</name>
<proteinExistence type="predicted"/>